<dbReference type="EMBL" id="LKFS01000093">
    <property type="protein sequence ID" value="RND79692.1"/>
    <property type="molecule type" value="Genomic_DNA"/>
</dbReference>
<feature type="chain" id="PRO_5036351036" evidence="1">
    <location>
        <begin position="35"/>
        <end position="82"/>
    </location>
</feature>
<dbReference type="RefSeq" id="WP_003599196.1">
    <property type="nucleotide sequence ID" value="NZ_AQVS01000089.1"/>
</dbReference>
<comment type="caution">
    <text evidence="3">The sequence shown here is derived from an EMBL/GenBank/DDBJ whole genome shotgun (WGS) entry which is preliminary data.</text>
</comment>
<evidence type="ECO:0000313" key="5">
    <source>
        <dbReference type="Proteomes" id="UP000284716"/>
    </source>
</evidence>
<sequence length="82" mass="8895">MHNGSSTSTRKYRVPRSLLYSSAILSLTAAAVYAASAFDVAAAKQPVQATTTRAAKSMLNIVNVSKQDHYPQFTIQVQHPDD</sequence>
<dbReference type="Proteomes" id="UP000284716">
    <property type="component" value="Unassembled WGS sequence"/>
</dbReference>
<gene>
    <name evidence="2" type="ORF">FAM18157_02583</name>
    <name evidence="3" type="ORF">FAM6012_02609</name>
</gene>
<evidence type="ECO:0000313" key="3">
    <source>
        <dbReference type="EMBL" id="RNE27347.1"/>
    </source>
</evidence>
<evidence type="ECO:0000256" key="1">
    <source>
        <dbReference type="SAM" id="SignalP"/>
    </source>
</evidence>
<dbReference type="AlphaFoldDB" id="A0A422LRU0"/>
<reference evidence="4 5" key="1">
    <citation type="journal article" date="2018" name="Front. Microbiol.">
        <title>Conversion of Methionine to Cysteine in Lactobacillus paracasei Depends on the Highly Mobile cysK-ctl-cysE Gene Cluster.</title>
        <authorList>
            <person name="Wuthrich D."/>
            <person name="Irmler S."/>
            <person name="Berthoud H."/>
            <person name="Guggenbuhl B."/>
            <person name="Eugster E."/>
            <person name="Bruggmann R."/>
        </authorList>
    </citation>
    <scope>NUCLEOTIDE SEQUENCE [LARGE SCALE GENOMIC DNA]</scope>
    <source>
        <strain evidence="2 5">FAM18157</strain>
        <strain evidence="3 4">FAM6012</strain>
    </source>
</reference>
<protein>
    <submittedName>
        <fullName evidence="3">Uncharacterized protein</fullName>
    </submittedName>
</protein>
<name>A0A422LRU0_LACPA</name>
<dbReference type="EMBL" id="LKGI01000087">
    <property type="protein sequence ID" value="RNE27347.1"/>
    <property type="molecule type" value="Genomic_DNA"/>
</dbReference>
<evidence type="ECO:0000313" key="2">
    <source>
        <dbReference type="EMBL" id="RND79692.1"/>
    </source>
</evidence>
<feature type="signal peptide" evidence="1">
    <location>
        <begin position="1"/>
        <end position="34"/>
    </location>
</feature>
<keyword evidence="1" id="KW-0732">Signal</keyword>
<organism evidence="3 4">
    <name type="scientific">Lacticaseibacillus paracasei</name>
    <name type="common">Lactobacillus paracasei</name>
    <dbReference type="NCBI Taxonomy" id="1597"/>
    <lineage>
        <taxon>Bacteria</taxon>
        <taxon>Bacillati</taxon>
        <taxon>Bacillota</taxon>
        <taxon>Bacilli</taxon>
        <taxon>Lactobacillales</taxon>
        <taxon>Lactobacillaceae</taxon>
        <taxon>Lacticaseibacillus</taxon>
    </lineage>
</organism>
<dbReference type="Proteomes" id="UP000284123">
    <property type="component" value="Unassembled WGS sequence"/>
</dbReference>
<evidence type="ECO:0000313" key="4">
    <source>
        <dbReference type="Proteomes" id="UP000284123"/>
    </source>
</evidence>
<accession>A0A422LRU0</accession>
<proteinExistence type="predicted"/>